<dbReference type="AlphaFoldDB" id="A0A5Q0MC02"/>
<gene>
    <name evidence="2" type="ORF">GFK26_27060</name>
</gene>
<dbReference type="Proteomes" id="UP000326780">
    <property type="component" value="Chromosome"/>
</dbReference>
<protein>
    <submittedName>
        <fullName evidence="2">Uncharacterized protein</fullName>
    </submittedName>
</protein>
<name>A0A5Q0MC02_VARPD</name>
<evidence type="ECO:0000313" key="3">
    <source>
        <dbReference type="Proteomes" id="UP000326780"/>
    </source>
</evidence>
<feature type="compositionally biased region" description="Pro residues" evidence="1">
    <location>
        <begin position="85"/>
        <end position="94"/>
    </location>
</feature>
<reference evidence="2 3" key="1">
    <citation type="submission" date="2019-10" db="EMBL/GenBank/DDBJ databases">
        <title>Complete genome sequence of Variovorax paradoxus 5C-2.</title>
        <authorList>
            <person name="Gogoleva N.E."/>
            <person name="Balkin A.S."/>
        </authorList>
    </citation>
    <scope>NUCLEOTIDE SEQUENCE [LARGE SCALE GENOMIC DNA]</scope>
    <source>
        <strain evidence="2 3">5C-2</strain>
    </source>
</reference>
<accession>A0A5Q0MC02</accession>
<feature type="compositionally biased region" description="Basic and acidic residues" evidence="1">
    <location>
        <begin position="58"/>
        <end position="76"/>
    </location>
</feature>
<evidence type="ECO:0000313" key="2">
    <source>
        <dbReference type="EMBL" id="QFZ86164.1"/>
    </source>
</evidence>
<feature type="region of interest" description="Disordered" evidence="1">
    <location>
        <begin position="1"/>
        <end position="94"/>
    </location>
</feature>
<dbReference type="RefSeq" id="WP_153284662.1">
    <property type="nucleotide sequence ID" value="NZ_CP045644.1"/>
</dbReference>
<dbReference type="EMBL" id="CP045644">
    <property type="protein sequence ID" value="QFZ86164.1"/>
    <property type="molecule type" value="Genomic_DNA"/>
</dbReference>
<sequence length="94" mass="9890">MTRDNHVLGSGDGSRPTTDGTVDNIGAGEAFVPKDKGKHTSGEVSKPAPAERMAGKRKNVEATKADGSDAFGLHEDLETETNEETPPPPPKPRP</sequence>
<organism evidence="2 3">
    <name type="scientific">Variovorax paradoxus</name>
    <dbReference type="NCBI Taxonomy" id="34073"/>
    <lineage>
        <taxon>Bacteria</taxon>
        <taxon>Pseudomonadati</taxon>
        <taxon>Pseudomonadota</taxon>
        <taxon>Betaproteobacteria</taxon>
        <taxon>Burkholderiales</taxon>
        <taxon>Comamonadaceae</taxon>
        <taxon>Variovorax</taxon>
    </lineage>
</organism>
<evidence type="ECO:0000256" key="1">
    <source>
        <dbReference type="SAM" id="MobiDB-lite"/>
    </source>
</evidence>
<feature type="compositionally biased region" description="Basic and acidic residues" evidence="1">
    <location>
        <begin position="32"/>
        <end position="41"/>
    </location>
</feature>
<proteinExistence type="predicted"/>